<dbReference type="Pfam" id="PF19786">
    <property type="entry name" value="DUF6270"/>
    <property type="match status" value="1"/>
</dbReference>
<dbReference type="RefSeq" id="WP_348028999.1">
    <property type="nucleotide sequence ID" value="NZ_CP129113.1"/>
</dbReference>
<dbReference type="Proteomes" id="UP001180087">
    <property type="component" value="Chromosome"/>
</dbReference>
<evidence type="ECO:0000313" key="1">
    <source>
        <dbReference type="EMBL" id="WLV25214.1"/>
    </source>
</evidence>
<proteinExistence type="predicted"/>
<dbReference type="EMBL" id="CP129113">
    <property type="protein sequence ID" value="WLV25214.1"/>
    <property type="molecule type" value="Genomic_DNA"/>
</dbReference>
<organism evidence="1 2">
    <name type="scientific">Aciduricibacillus chroicocephali</name>
    <dbReference type="NCBI Taxonomy" id="3054939"/>
    <lineage>
        <taxon>Bacteria</taxon>
        <taxon>Bacillati</taxon>
        <taxon>Bacillota</taxon>
        <taxon>Bacilli</taxon>
        <taxon>Bacillales</taxon>
        <taxon>Bacillaceae</taxon>
        <taxon>Aciduricibacillus</taxon>
    </lineage>
</organism>
<sequence length="282" mass="34034">MKKPRIAVIGCCVTRDLFNRKFVANYKEFYECVSTAWQTSIISFMSNRSNIDEHGKEFVDEVSDLQRKTVQRDMDKSYREELIAEKPDYIIYDLYTDVKYGIVETQDGYLTDNPNGFRKTRFFTEKLYNRRLNIFKHEEFMELFNRKFDEFYKWVHKNLPGCRIIVTRFSETYSYMTDKGFPVNFSTKVCGTVARNNKMYDRIYDHLSENYNIDFIDMQKRTYFADYKHPYGNKPWHFTQQYYDDLFSGLNEVMLNHQQNEENTKLQNKTIITKLVEKVILK</sequence>
<name>A0ABY9KWG0_9BACI</name>
<gene>
    <name evidence="1" type="ORF">QR721_03000</name>
</gene>
<accession>A0ABY9KWG0</accession>
<protein>
    <submittedName>
        <fullName evidence="1">DUF6270 domain-containing protein</fullName>
    </submittedName>
</protein>
<keyword evidence="2" id="KW-1185">Reference proteome</keyword>
<reference evidence="1" key="1">
    <citation type="submission" date="2023-06" db="EMBL/GenBank/DDBJ databases">
        <title>A Treasure from Seagulls: Isolation and Description of Aciduricobacillus qingdaonensis gen. nov., sp. nov., a Rare Obligately Uric Acid-utilizing Member in the Family Bacillaceae.</title>
        <authorList>
            <person name="Liu W."/>
            <person name="Wang B."/>
        </authorList>
    </citation>
    <scope>NUCLEOTIDE SEQUENCE</scope>
    <source>
        <strain evidence="1">44XB</strain>
    </source>
</reference>
<dbReference type="InterPro" id="IPR046237">
    <property type="entry name" value="DUF6270"/>
</dbReference>
<evidence type="ECO:0000313" key="2">
    <source>
        <dbReference type="Proteomes" id="UP001180087"/>
    </source>
</evidence>